<accession>A0A9P9G3H1</accession>
<reference evidence="1" key="1">
    <citation type="journal article" date="2021" name="Nat. Commun.">
        <title>Genetic determinants of endophytism in the Arabidopsis root mycobiome.</title>
        <authorList>
            <person name="Mesny F."/>
            <person name="Miyauchi S."/>
            <person name="Thiergart T."/>
            <person name="Pickel B."/>
            <person name="Atanasova L."/>
            <person name="Karlsson M."/>
            <person name="Huettel B."/>
            <person name="Barry K.W."/>
            <person name="Haridas S."/>
            <person name="Chen C."/>
            <person name="Bauer D."/>
            <person name="Andreopoulos W."/>
            <person name="Pangilinan J."/>
            <person name="LaButti K."/>
            <person name="Riley R."/>
            <person name="Lipzen A."/>
            <person name="Clum A."/>
            <person name="Drula E."/>
            <person name="Henrissat B."/>
            <person name="Kohler A."/>
            <person name="Grigoriev I.V."/>
            <person name="Martin F.M."/>
            <person name="Hacquard S."/>
        </authorList>
    </citation>
    <scope>NUCLEOTIDE SEQUENCE</scope>
    <source>
        <strain evidence="1">FSSC 5 MPI-SDFR-AT-0091</strain>
    </source>
</reference>
<proteinExistence type="predicted"/>
<keyword evidence="2" id="KW-1185">Reference proteome</keyword>
<evidence type="ECO:0008006" key="3">
    <source>
        <dbReference type="Google" id="ProtNLM"/>
    </source>
</evidence>
<organism evidence="1 2">
    <name type="scientific">Fusarium solani</name>
    <name type="common">Filamentous fungus</name>
    <dbReference type="NCBI Taxonomy" id="169388"/>
    <lineage>
        <taxon>Eukaryota</taxon>
        <taxon>Fungi</taxon>
        <taxon>Dikarya</taxon>
        <taxon>Ascomycota</taxon>
        <taxon>Pezizomycotina</taxon>
        <taxon>Sordariomycetes</taxon>
        <taxon>Hypocreomycetidae</taxon>
        <taxon>Hypocreales</taxon>
        <taxon>Nectriaceae</taxon>
        <taxon>Fusarium</taxon>
        <taxon>Fusarium solani species complex</taxon>
    </lineage>
</organism>
<comment type="caution">
    <text evidence="1">The sequence shown here is derived from an EMBL/GenBank/DDBJ whole genome shotgun (WGS) entry which is preliminary data.</text>
</comment>
<dbReference type="EMBL" id="JAGTJS010000036">
    <property type="protein sequence ID" value="KAH7230709.1"/>
    <property type="molecule type" value="Genomic_DNA"/>
</dbReference>
<dbReference type="InterPro" id="IPR011009">
    <property type="entry name" value="Kinase-like_dom_sf"/>
</dbReference>
<evidence type="ECO:0000313" key="2">
    <source>
        <dbReference type="Proteomes" id="UP000736672"/>
    </source>
</evidence>
<evidence type="ECO:0000313" key="1">
    <source>
        <dbReference type="EMBL" id="KAH7230709.1"/>
    </source>
</evidence>
<dbReference type="OrthoDB" id="409136at2759"/>
<name>A0A9P9G3H1_FUSSL</name>
<dbReference type="Proteomes" id="UP000736672">
    <property type="component" value="Unassembled WGS sequence"/>
</dbReference>
<gene>
    <name evidence="1" type="ORF">B0J15DRAFT_472955</name>
</gene>
<dbReference type="AlphaFoldDB" id="A0A9P9G3H1"/>
<sequence length="690" mass="77281">MPLDGASKQQFTRAGKVILRSKELDYSLIEIDHPLASLGDLENNTIELSDVSRIEPCCRDAAVKATIPDGGIVGGALSGTPSYVRLPQSRTYVEVYFARFNRPFVPGDCCSWVRDAVTGRLFGHVFAGSPTSGLTMIMPACHVFENARNILDSQSCGTGTKAIRELAGEVEMETHQNQDTLPHPPSSEIVFQERSCRFYHLPLREYQREDIQKLAAVVNAKYSGAPPGPHVMEQLAAFKHGSELSFLLPWPIRVNAAELWRQKPLKVLSSIVDPSEAHTKWFVEQRASIARGLRRTHQVESRINDACSCRQGRKDYDHNIHRDMKLGDPSHYFHKKKLPSHIISRAQFWKDFVWLLAGLRHLHAREPDSSDQGPRHHRHQDSKIDDFLLNLGLVDPVTGIPLIITDFGPAHTREAWRNDQEMSGIDSHRGQAYDEFPADCLHAIQNWRLLQDEPTSATGRTSSVHGDLKPENILFFNSPGESRIDVGFKLTDCGIKNMGSPLYYVTSRLTSEGLHPASSAQAIFAPSPTDVWDLGTVFSGIPDWSRIGKQSQDFSSGSIKVSQRKSVMSSHDTLALLCDPWSGAKRLKFHEPQTEICWGKPSSRPMEGRDQVIFVDNFTSIELHTDKVSKTIRAISHLAKVADDNGIELYFALDPDNPLKHLSSAAIELMIRMIDTLDVRPRTWGLWDGL</sequence>
<protein>
    <recommendedName>
        <fullName evidence="3">Protein kinase domain-containing protein</fullName>
    </recommendedName>
</protein>
<dbReference type="SUPFAM" id="SSF56112">
    <property type="entry name" value="Protein kinase-like (PK-like)"/>
    <property type="match status" value="1"/>
</dbReference>